<dbReference type="SUPFAM" id="SSF55120">
    <property type="entry name" value="Pseudouridine synthase"/>
    <property type="match status" value="1"/>
</dbReference>
<dbReference type="EMBL" id="MFUC01000022">
    <property type="protein sequence ID" value="OGI71817.1"/>
    <property type="molecule type" value="Genomic_DNA"/>
</dbReference>
<comment type="catalytic activity">
    <reaction evidence="1">
        <text>uridine(55) in tRNA = pseudouridine(55) in tRNA</text>
        <dbReference type="Rhea" id="RHEA:42532"/>
        <dbReference type="Rhea" id="RHEA-COMP:10101"/>
        <dbReference type="Rhea" id="RHEA-COMP:10102"/>
        <dbReference type="ChEBI" id="CHEBI:65314"/>
        <dbReference type="ChEBI" id="CHEBI:65315"/>
        <dbReference type="EC" id="5.4.99.25"/>
    </reaction>
</comment>
<comment type="caution">
    <text evidence="7">The sequence shown here is derived from an EMBL/GenBank/DDBJ whole genome shotgun (WGS) entry which is preliminary data.</text>
</comment>
<dbReference type="Pfam" id="PF01509">
    <property type="entry name" value="TruB_N"/>
    <property type="match status" value="1"/>
</dbReference>
<comment type="similarity">
    <text evidence="2">Belongs to the pseudouridine synthase TruB family. Type 1 subfamily.</text>
</comment>
<evidence type="ECO:0000256" key="2">
    <source>
        <dbReference type="ARBA" id="ARBA00005642"/>
    </source>
</evidence>
<protein>
    <recommendedName>
        <fullName evidence="3">tRNA pseudouridine(55) synthase</fullName>
        <ecNumber evidence="3">5.4.99.25</ecNumber>
    </recommendedName>
</protein>
<gene>
    <name evidence="7" type="ORF">A3J61_02350</name>
</gene>
<dbReference type="InterPro" id="IPR020103">
    <property type="entry name" value="PsdUridine_synth_cat_dom_sf"/>
</dbReference>
<dbReference type="PANTHER" id="PTHR13767">
    <property type="entry name" value="TRNA-PSEUDOURIDINE SYNTHASE"/>
    <property type="match status" value="1"/>
</dbReference>
<dbReference type="GO" id="GO:1990481">
    <property type="term" value="P:mRNA pseudouridine synthesis"/>
    <property type="evidence" value="ECO:0007669"/>
    <property type="project" value="TreeGrafter"/>
</dbReference>
<keyword evidence="4" id="KW-0819">tRNA processing</keyword>
<evidence type="ECO:0000313" key="7">
    <source>
        <dbReference type="EMBL" id="OGI71817.1"/>
    </source>
</evidence>
<organism evidence="7 8">
    <name type="scientific">Candidatus Nomurabacteria bacterium RIFCSPHIGHO2_02_FULL_38_15</name>
    <dbReference type="NCBI Taxonomy" id="1801752"/>
    <lineage>
        <taxon>Bacteria</taxon>
        <taxon>Candidatus Nomuraibacteriota</taxon>
    </lineage>
</organism>
<dbReference type="GO" id="GO:0160148">
    <property type="term" value="F:tRNA pseudouridine(55) synthase activity"/>
    <property type="evidence" value="ECO:0007669"/>
    <property type="project" value="UniProtKB-EC"/>
</dbReference>
<keyword evidence="5" id="KW-0413">Isomerase</keyword>
<dbReference type="AlphaFoldDB" id="A0A1F6VQ35"/>
<sequence length="255" mass="29172">MIYKFYKKAGETMGQMLASFKAEYNIAEAEKVTYSGRLDPLASGEVLLLTGEDVYKKDGFNKHDKIYKFTVMFGVATDTGDILGLPKKRSLFNKIFRTRIIPLTKNRITSAVKKFIKTFSQRYPAYSSYNINGVPLWQLARDGKLPKHLPKNKVTIYDIQVFDVYEKGSNEILTECQAKIKSVDGDFRQEWVGQGWDEVLNKNSNTDYKNNKEFIFADMRATVSSGTYIRVLCEDIGKKLCTPALAYSIEREEIL</sequence>
<dbReference type="STRING" id="1801752.A3J61_02350"/>
<evidence type="ECO:0000313" key="8">
    <source>
        <dbReference type="Proteomes" id="UP000179686"/>
    </source>
</evidence>
<accession>A0A1F6VQ35</accession>
<dbReference type="InterPro" id="IPR014780">
    <property type="entry name" value="tRNA_psdUridine_synth_TruB"/>
</dbReference>
<reference evidence="7 8" key="1">
    <citation type="journal article" date="2016" name="Nat. Commun.">
        <title>Thousands of microbial genomes shed light on interconnected biogeochemical processes in an aquifer system.</title>
        <authorList>
            <person name="Anantharaman K."/>
            <person name="Brown C.T."/>
            <person name="Hug L.A."/>
            <person name="Sharon I."/>
            <person name="Castelle C.J."/>
            <person name="Probst A.J."/>
            <person name="Thomas B.C."/>
            <person name="Singh A."/>
            <person name="Wilkins M.J."/>
            <person name="Karaoz U."/>
            <person name="Brodie E.L."/>
            <person name="Williams K.H."/>
            <person name="Hubbard S.S."/>
            <person name="Banfield J.F."/>
        </authorList>
    </citation>
    <scope>NUCLEOTIDE SEQUENCE [LARGE SCALE GENOMIC DNA]</scope>
</reference>
<dbReference type="GO" id="GO:0003723">
    <property type="term" value="F:RNA binding"/>
    <property type="evidence" value="ECO:0007669"/>
    <property type="project" value="InterPro"/>
</dbReference>
<evidence type="ECO:0000259" key="6">
    <source>
        <dbReference type="Pfam" id="PF01509"/>
    </source>
</evidence>
<feature type="domain" description="Pseudouridine synthase II N-terminal" evidence="6">
    <location>
        <begin position="26"/>
        <end position="177"/>
    </location>
</feature>
<dbReference type="Gene3D" id="3.30.2350.10">
    <property type="entry name" value="Pseudouridine synthase"/>
    <property type="match status" value="1"/>
</dbReference>
<dbReference type="EC" id="5.4.99.25" evidence="3"/>
<proteinExistence type="inferred from homology"/>
<dbReference type="Proteomes" id="UP000179686">
    <property type="component" value="Unassembled WGS sequence"/>
</dbReference>
<evidence type="ECO:0000256" key="1">
    <source>
        <dbReference type="ARBA" id="ARBA00000385"/>
    </source>
</evidence>
<name>A0A1F6VQ35_9BACT</name>
<evidence type="ECO:0000256" key="5">
    <source>
        <dbReference type="ARBA" id="ARBA00023235"/>
    </source>
</evidence>
<dbReference type="GO" id="GO:0006400">
    <property type="term" value="P:tRNA modification"/>
    <property type="evidence" value="ECO:0007669"/>
    <property type="project" value="TreeGrafter"/>
</dbReference>
<dbReference type="PANTHER" id="PTHR13767:SF2">
    <property type="entry name" value="PSEUDOURIDYLATE SYNTHASE TRUB1"/>
    <property type="match status" value="1"/>
</dbReference>
<dbReference type="InterPro" id="IPR002501">
    <property type="entry name" value="PsdUridine_synth_N"/>
</dbReference>
<evidence type="ECO:0000256" key="3">
    <source>
        <dbReference type="ARBA" id="ARBA00012787"/>
    </source>
</evidence>
<evidence type="ECO:0000256" key="4">
    <source>
        <dbReference type="ARBA" id="ARBA00022694"/>
    </source>
</evidence>